<dbReference type="RefSeq" id="WP_012886064.1">
    <property type="nucleotide sequence ID" value="NC_013592.1"/>
</dbReference>
<gene>
    <name evidence="2" type="ordered locus">Dd586_3431</name>
</gene>
<dbReference type="EMBL" id="CP001836">
    <property type="protein sequence ID" value="ACZ78262.1"/>
    <property type="molecule type" value="Genomic_DNA"/>
</dbReference>
<keyword evidence="3" id="KW-1185">Reference proteome</keyword>
<keyword evidence="1" id="KW-1133">Transmembrane helix</keyword>
<dbReference type="Proteomes" id="UP000001446">
    <property type="component" value="Chromosome"/>
</dbReference>
<evidence type="ECO:0000313" key="2">
    <source>
        <dbReference type="EMBL" id="ACZ78262.1"/>
    </source>
</evidence>
<feature type="transmembrane region" description="Helical" evidence="1">
    <location>
        <begin position="7"/>
        <end position="37"/>
    </location>
</feature>
<keyword evidence="1" id="KW-0812">Transmembrane</keyword>
<sequence>MLEIFFVMGFFIMLVVTGVSLLGVMVALIAAAIVMLIAGLFTMAIKVLPWLLLAIVVVWLWRRYQGPGAASTPYGRYRKKYDSRYHRGGGDW</sequence>
<protein>
    <submittedName>
        <fullName evidence="2">Phage shock protein G</fullName>
    </submittedName>
</protein>
<dbReference type="NCBIfam" id="TIGR02975">
    <property type="entry name" value="phageshock_pspG"/>
    <property type="match status" value="1"/>
</dbReference>
<dbReference type="InterPro" id="IPR014318">
    <property type="entry name" value="Phageshock_PspG"/>
</dbReference>
<dbReference type="eggNOG" id="ENOG50332RI">
    <property type="taxonomic scope" value="Bacteria"/>
</dbReference>
<evidence type="ECO:0000256" key="1">
    <source>
        <dbReference type="SAM" id="Phobius"/>
    </source>
</evidence>
<evidence type="ECO:0000313" key="3">
    <source>
        <dbReference type="Proteomes" id="UP000001446"/>
    </source>
</evidence>
<proteinExistence type="predicted"/>
<feature type="transmembrane region" description="Helical" evidence="1">
    <location>
        <begin position="43"/>
        <end position="61"/>
    </location>
</feature>
<dbReference type="KEGG" id="ddc:Dd586_3431"/>
<dbReference type="STRING" id="590409.Dd586_3431"/>
<dbReference type="Pfam" id="PF09583">
    <property type="entry name" value="Phageshock_PspG"/>
    <property type="match status" value="1"/>
</dbReference>
<dbReference type="AlphaFoldDB" id="D2BVX8"/>
<reference evidence="2" key="1">
    <citation type="submission" date="2009-12" db="EMBL/GenBank/DDBJ databases">
        <title>Complete sequence of Dickeya dadantii Ech586.</title>
        <authorList>
            <consortium name="US DOE Joint Genome Institute"/>
            <person name="Lucas S."/>
            <person name="Copeland A."/>
            <person name="Lapidus A."/>
            <person name="Glavina del Rio T."/>
            <person name="Tice H."/>
            <person name="Bruce D."/>
            <person name="Goodwin L."/>
            <person name="Pitluck S."/>
            <person name="Munk A.C."/>
            <person name="Brettin T."/>
            <person name="Detter J.C."/>
            <person name="Han C."/>
            <person name="Tapia R."/>
            <person name="Larimer F."/>
            <person name="Land M."/>
            <person name="Hauser L."/>
            <person name="Kyrpides N."/>
            <person name="Mikhailova N."/>
            <person name="Balakrishnan V."/>
            <person name="Glasner J."/>
            <person name="Perna N.T."/>
        </authorList>
    </citation>
    <scope>NUCLEOTIDE SEQUENCE [LARGE SCALE GENOMIC DNA]</scope>
    <source>
        <strain evidence="2">Ech586</strain>
    </source>
</reference>
<keyword evidence="1" id="KW-0472">Membrane</keyword>
<dbReference type="HOGENOM" id="CLU_165376_0_1_6"/>
<name>D2BVX8_DICZ5</name>
<organism evidence="2 3">
    <name type="scientific">Dickeya zeae (strain Ech586)</name>
    <name type="common">Dickeya dadantii (strain Ech586)</name>
    <dbReference type="NCBI Taxonomy" id="590409"/>
    <lineage>
        <taxon>Bacteria</taxon>
        <taxon>Pseudomonadati</taxon>
        <taxon>Pseudomonadota</taxon>
        <taxon>Gammaproteobacteria</taxon>
        <taxon>Enterobacterales</taxon>
        <taxon>Pectobacteriaceae</taxon>
        <taxon>Dickeya</taxon>
        <taxon>Dickeya parazeae</taxon>
    </lineage>
</organism>
<accession>D2BVX8</accession>